<dbReference type="RefSeq" id="WP_025022424.1">
    <property type="nucleotide sequence ID" value="NZ_AZGD01000028.1"/>
</dbReference>
<feature type="domain" description="Peptidase M48" evidence="13">
    <location>
        <begin position="77"/>
        <end position="296"/>
    </location>
</feature>
<reference evidence="14 15" key="1">
    <citation type="journal article" date="2015" name="Genome Announc.">
        <title>Expanding the biotechnology potential of lactobacilli through comparative genomics of 213 strains and associated genera.</title>
        <authorList>
            <person name="Sun Z."/>
            <person name="Harris H.M."/>
            <person name="McCann A."/>
            <person name="Guo C."/>
            <person name="Argimon S."/>
            <person name="Zhang W."/>
            <person name="Yang X."/>
            <person name="Jeffery I.B."/>
            <person name="Cooney J.C."/>
            <person name="Kagawa T.F."/>
            <person name="Liu W."/>
            <person name="Song Y."/>
            <person name="Salvetti E."/>
            <person name="Wrobel A."/>
            <person name="Rasinkangas P."/>
            <person name="Parkhill J."/>
            <person name="Rea M.C."/>
            <person name="O'Sullivan O."/>
            <person name="Ritari J."/>
            <person name="Douillard F.P."/>
            <person name="Paul Ross R."/>
            <person name="Yang R."/>
            <person name="Briner A.E."/>
            <person name="Felis G.E."/>
            <person name="de Vos W.M."/>
            <person name="Barrangou R."/>
            <person name="Klaenhammer T.R."/>
            <person name="Caufield P.W."/>
            <person name="Cui Y."/>
            <person name="Zhang H."/>
            <person name="O'Toole P.W."/>
        </authorList>
    </citation>
    <scope>NUCLEOTIDE SEQUENCE [LARGE SCALE GENOMIC DNA]</scope>
    <source>
        <strain evidence="14 15">DSM 18933</strain>
    </source>
</reference>
<dbReference type="GO" id="GO:0004222">
    <property type="term" value="F:metalloendopeptidase activity"/>
    <property type="evidence" value="ECO:0007669"/>
    <property type="project" value="UniProtKB-UniRule"/>
</dbReference>
<feature type="transmembrane region" description="Helical" evidence="12">
    <location>
        <begin position="193"/>
        <end position="217"/>
    </location>
</feature>
<keyword evidence="5 12" id="KW-0812">Transmembrane</keyword>
<keyword evidence="10 12" id="KW-0482">Metalloprotease</keyword>
<dbReference type="STRING" id="1423755.FC40_GL001276"/>
<proteinExistence type="inferred from homology"/>
<feature type="transmembrane region" description="Helical" evidence="12">
    <location>
        <begin position="41"/>
        <end position="59"/>
    </location>
</feature>
<dbReference type="PATRIC" id="fig|1423755.3.peg.1350"/>
<dbReference type="HAMAP" id="MF_00188">
    <property type="entry name" value="Pept_M48_protease_HtpX"/>
    <property type="match status" value="1"/>
</dbReference>
<keyword evidence="11 12" id="KW-0472">Membrane</keyword>
<feature type="active site" evidence="12">
    <location>
        <position position="144"/>
    </location>
</feature>
<dbReference type="InterPro" id="IPR022919">
    <property type="entry name" value="Pept_M48_protease_HtpX"/>
</dbReference>
<keyword evidence="8 12" id="KW-0862">Zinc</keyword>
<keyword evidence="4 12" id="KW-0645">Protease</keyword>
<dbReference type="Pfam" id="PF01435">
    <property type="entry name" value="Peptidase_M48"/>
    <property type="match status" value="1"/>
</dbReference>
<feature type="transmembrane region" description="Helical" evidence="12">
    <location>
        <begin position="12"/>
        <end position="35"/>
    </location>
</feature>
<keyword evidence="9 12" id="KW-1133">Transmembrane helix</keyword>
<protein>
    <recommendedName>
        <fullName evidence="12">Protease HtpX homolog</fullName>
        <ecNumber evidence="12">3.4.24.-</ecNumber>
    </recommendedName>
</protein>
<dbReference type="GO" id="GO:0005886">
    <property type="term" value="C:plasma membrane"/>
    <property type="evidence" value="ECO:0007669"/>
    <property type="project" value="UniProtKB-SubCell"/>
</dbReference>
<evidence type="ECO:0000256" key="5">
    <source>
        <dbReference type="ARBA" id="ARBA00022692"/>
    </source>
</evidence>
<dbReference type="OrthoDB" id="15218at2"/>
<gene>
    <name evidence="12" type="primary">htpX</name>
    <name evidence="14" type="ORF">FC40_GL001276</name>
</gene>
<organism evidence="14 15">
    <name type="scientific">Ligilactobacillus hayakitensis DSM 18933 = JCM 14209</name>
    <dbReference type="NCBI Taxonomy" id="1423755"/>
    <lineage>
        <taxon>Bacteria</taxon>
        <taxon>Bacillati</taxon>
        <taxon>Bacillota</taxon>
        <taxon>Bacilli</taxon>
        <taxon>Lactobacillales</taxon>
        <taxon>Lactobacillaceae</taxon>
        <taxon>Ligilactobacillus</taxon>
    </lineage>
</organism>
<evidence type="ECO:0000313" key="15">
    <source>
        <dbReference type="Proteomes" id="UP000051054"/>
    </source>
</evidence>
<sequence>MLYQQIARNKRKTVVVMAGFIFLVGFLGALMGYAFMGSAKLGVIIALVVGLVYMAIMLGQSTDVVMSMNNAVEITEQQAPTLYHVVEEMAMVANVPMPRVFVIDDPSPNAFATGPNPEHAAVAATTGILERLNREELTGVMAHEMAHVRNYDIRLQTYAMALAAVISFLANWGQNALWWGGYRRDRDDDRDNGGLQLIAMVLAIVAIILGPIAASMAQMALSRNREYLADATAVEFTRNPQGLIGALEKITASEPMTQADPSSASMYFANPFKGMSWQSLFDSHPATDKRIARLRAM</sequence>
<feature type="transmembrane region" description="Helical" evidence="12">
    <location>
        <begin position="155"/>
        <end position="173"/>
    </location>
</feature>
<evidence type="ECO:0000256" key="3">
    <source>
        <dbReference type="ARBA" id="ARBA00022475"/>
    </source>
</evidence>
<dbReference type="EC" id="3.4.24.-" evidence="12"/>
<feature type="binding site" evidence="12">
    <location>
        <position position="147"/>
    </location>
    <ligand>
        <name>Zn(2+)</name>
        <dbReference type="ChEBI" id="CHEBI:29105"/>
        <note>catalytic</note>
    </ligand>
</feature>
<dbReference type="NCBIfam" id="NF003425">
    <property type="entry name" value="PRK04897.1"/>
    <property type="match status" value="1"/>
</dbReference>
<comment type="caution">
    <text evidence="14">The sequence shown here is derived from an EMBL/GenBank/DDBJ whole genome shotgun (WGS) entry which is preliminary data.</text>
</comment>
<keyword evidence="3 12" id="KW-1003">Cell membrane</keyword>
<dbReference type="EMBL" id="AZGD01000028">
    <property type="protein sequence ID" value="KRM19874.1"/>
    <property type="molecule type" value="Genomic_DNA"/>
</dbReference>
<evidence type="ECO:0000256" key="8">
    <source>
        <dbReference type="ARBA" id="ARBA00022833"/>
    </source>
</evidence>
<dbReference type="eggNOG" id="COG0501">
    <property type="taxonomic scope" value="Bacteria"/>
</dbReference>
<dbReference type="PANTHER" id="PTHR43221:SF1">
    <property type="entry name" value="PROTEASE HTPX"/>
    <property type="match status" value="1"/>
</dbReference>
<keyword evidence="6 12" id="KW-0479">Metal-binding</keyword>
<keyword evidence="7 12" id="KW-0378">Hydrolase</keyword>
<evidence type="ECO:0000256" key="9">
    <source>
        <dbReference type="ARBA" id="ARBA00022989"/>
    </source>
</evidence>
<evidence type="ECO:0000259" key="13">
    <source>
        <dbReference type="Pfam" id="PF01435"/>
    </source>
</evidence>
<evidence type="ECO:0000256" key="6">
    <source>
        <dbReference type="ARBA" id="ARBA00022723"/>
    </source>
</evidence>
<comment type="subcellular location">
    <subcellularLocation>
        <location evidence="1 12">Cell membrane</location>
        <topology evidence="1 12">Multi-pass membrane protein</topology>
    </subcellularLocation>
</comment>
<evidence type="ECO:0000256" key="2">
    <source>
        <dbReference type="ARBA" id="ARBA00009779"/>
    </source>
</evidence>
<dbReference type="InterPro" id="IPR001915">
    <property type="entry name" value="Peptidase_M48"/>
</dbReference>
<evidence type="ECO:0000256" key="1">
    <source>
        <dbReference type="ARBA" id="ARBA00004651"/>
    </source>
</evidence>
<feature type="binding site" evidence="12">
    <location>
        <position position="226"/>
    </location>
    <ligand>
        <name>Zn(2+)</name>
        <dbReference type="ChEBI" id="CHEBI:29105"/>
        <note>catalytic</note>
    </ligand>
</feature>
<comment type="cofactor">
    <cofactor evidence="12">
        <name>Zn(2+)</name>
        <dbReference type="ChEBI" id="CHEBI:29105"/>
    </cofactor>
    <text evidence="12">Binds 1 zinc ion per subunit.</text>
</comment>
<dbReference type="PANTHER" id="PTHR43221">
    <property type="entry name" value="PROTEASE HTPX"/>
    <property type="match status" value="1"/>
</dbReference>
<feature type="binding site" evidence="12">
    <location>
        <position position="143"/>
    </location>
    <ligand>
        <name>Zn(2+)</name>
        <dbReference type="ChEBI" id="CHEBI:29105"/>
        <note>catalytic</note>
    </ligand>
</feature>
<evidence type="ECO:0000256" key="7">
    <source>
        <dbReference type="ARBA" id="ARBA00022801"/>
    </source>
</evidence>
<dbReference type="InterPro" id="IPR050083">
    <property type="entry name" value="HtpX_protease"/>
</dbReference>
<dbReference type="GO" id="GO:0008270">
    <property type="term" value="F:zinc ion binding"/>
    <property type="evidence" value="ECO:0007669"/>
    <property type="project" value="UniProtKB-UniRule"/>
</dbReference>
<evidence type="ECO:0000256" key="12">
    <source>
        <dbReference type="HAMAP-Rule" id="MF_00188"/>
    </source>
</evidence>
<evidence type="ECO:0000256" key="10">
    <source>
        <dbReference type="ARBA" id="ARBA00023049"/>
    </source>
</evidence>
<keyword evidence="15" id="KW-1185">Reference proteome</keyword>
<accession>A0A0R1WQ30</accession>
<evidence type="ECO:0000313" key="14">
    <source>
        <dbReference type="EMBL" id="KRM19874.1"/>
    </source>
</evidence>
<dbReference type="Gene3D" id="3.30.2010.10">
    <property type="entry name" value="Metalloproteases ('zincins'), catalytic domain"/>
    <property type="match status" value="1"/>
</dbReference>
<comment type="similarity">
    <text evidence="2 12">Belongs to the peptidase M48B family.</text>
</comment>
<name>A0A0R1WQ30_9LACO</name>
<dbReference type="AlphaFoldDB" id="A0A0R1WQ30"/>
<dbReference type="Proteomes" id="UP000051054">
    <property type="component" value="Unassembled WGS sequence"/>
</dbReference>
<dbReference type="GO" id="GO:0006508">
    <property type="term" value="P:proteolysis"/>
    <property type="evidence" value="ECO:0007669"/>
    <property type="project" value="UniProtKB-KW"/>
</dbReference>
<dbReference type="CDD" id="cd07340">
    <property type="entry name" value="M48B_Htpx_like"/>
    <property type="match status" value="1"/>
</dbReference>
<evidence type="ECO:0000256" key="11">
    <source>
        <dbReference type="ARBA" id="ARBA00023136"/>
    </source>
</evidence>
<evidence type="ECO:0000256" key="4">
    <source>
        <dbReference type="ARBA" id="ARBA00022670"/>
    </source>
</evidence>